<keyword evidence="3" id="KW-0539">Nucleus</keyword>
<dbReference type="GO" id="GO:0003682">
    <property type="term" value="F:chromatin binding"/>
    <property type="evidence" value="ECO:0007669"/>
    <property type="project" value="TreeGrafter"/>
</dbReference>
<proteinExistence type="inferred from homology"/>
<evidence type="ECO:0000256" key="4">
    <source>
        <dbReference type="SAM" id="MobiDB-lite"/>
    </source>
</evidence>
<evidence type="ECO:0000256" key="2">
    <source>
        <dbReference type="ARBA" id="ARBA00007560"/>
    </source>
</evidence>
<evidence type="ECO:0000256" key="1">
    <source>
        <dbReference type="ARBA" id="ARBA00004123"/>
    </source>
</evidence>
<dbReference type="GO" id="GO:0000993">
    <property type="term" value="F:RNA polymerase II complex binding"/>
    <property type="evidence" value="ECO:0007669"/>
    <property type="project" value="TreeGrafter"/>
</dbReference>
<evidence type="ECO:0000256" key="3">
    <source>
        <dbReference type="ARBA" id="ARBA00023242"/>
    </source>
</evidence>
<comment type="subcellular location">
    <subcellularLocation>
        <location evidence="1">Nucleus</location>
    </subcellularLocation>
</comment>
<comment type="caution">
    <text evidence="5">The sequence shown here is derived from an EMBL/GenBank/DDBJ whole genome shotgun (WGS) entry which is preliminary data.</text>
</comment>
<comment type="similarity">
    <text evidence="2">Belongs to the PAF1 family.</text>
</comment>
<dbReference type="AlphaFoldDB" id="A0AAD9IIK4"/>
<accession>A0AAD9IIK4</accession>
<dbReference type="Proteomes" id="UP001255856">
    <property type="component" value="Unassembled WGS sequence"/>
</dbReference>
<dbReference type="EMBL" id="JASFZW010000003">
    <property type="protein sequence ID" value="KAK2078968.1"/>
    <property type="molecule type" value="Genomic_DNA"/>
</dbReference>
<protein>
    <submittedName>
        <fullName evidence="5">Uncharacterized protein</fullName>
    </submittedName>
</protein>
<feature type="region of interest" description="Disordered" evidence="4">
    <location>
        <begin position="1"/>
        <end position="23"/>
    </location>
</feature>
<dbReference type="PANTHER" id="PTHR23188:SF12">
    <property type="entry name" value="RNA POLYMERASE II-ASSOCIATED FACTOR 1 HOMOLOG"/>
    <property type="match status" value="1"/>
</dbReference>
<organism evidence="5 6">
    <name type="scientific">Prototheca wickerhamii</name>
    <dbReference type="NCBI Taxonomy" id="3111"/>
    <lineage>
        <taxon>Eukaryota</taxon>
        <taxon>Viridiplantae</taxon>
        <taxon>Chlorophyta</taxon>
        <taxon>core chlorophytes</taxon>
        <taxon>Trebouxiophyceae</taxon>
        <taxon>Chlorellales</taxon>
        <taxon>Chlorellaceae</taxon>
        <taxon>Prototheca</taxon>
    </lineage>
</organism>
<dbReference type="PANTHER" id="PTHR23188">
    <property type="entry name" value="RNA POLYMERASE II-ASSOCIATED FACTOR 1 HOMOLOG"/>
    <property type="match status" value="1"/>
</dbReference>
<dbReference type="Pfam" id="PF03985">
    <property type="entry name" value="Paf1"/>
    <property type="match status" value="1"/>
</dbReference>
<evidence type="ECO:0000313" key="5">
    <source>
        <dbReference type="EMBL" id="KAK2078968.1"/>
    </source>
</evidence>
<reference evidence="5" key="1">
    <citation type="submission" date="2021-01" db="EMBL/GenBank/DDBJ databases">
        <authorList>
            <person name="Eckstrom K.M.E."/>
        </authorList>
    </citation>
    <scope>NUCLEOTIDE SEQUENCE</scope>
    <source>
        <strain evidence="5">UVCC 0001</strain>
    </source>
</reference>
<dbReference type="GO" id="GO:0006368">
    <property type="term" value="P:transcription elongation by RNA polymerase II"/>
    <property type="evidence" value="ECO:0007669"/>
    <property type="project" value="InterPro"/>
</dbReference>
<name>A0AAD9IIK4_PROWI</name>
<evidence type="ECO:0000313" key="6">
    <source>
        <dbReference type="Proteomes" id="UP001255856"/>
    </source>
</evidence>
<keyword evidence="6" id="KW-1185">Reference proteome</keyword>
<gene>
    <name evidence="5" type="ORF">QBZ16_002658</name>
</gene>
<dbReference type="InterPro" id="IPR007133">
    <property type="entry name" value="RNA_pol_II-assoc_Paf1"/>
</dbReference>
<sequence>MPSSSAAGEHKRPPSLPLSHETNRLQRETAFNCRIQFRNDLPEIPCDPKILLPAINPRELGAFRLTSLEKELKRDMLFEPDLGIPLAPLSITRYELPGTSHELAPADAELLESDDEKSKPSGAPEVSWLLRTSYLTSGHQSADRPAAKAASDKLAAAAAPAEDIASRVAAIEDTFQAAAEPPRHATNPELTAEEVLPIFPDEDHAGQSFVLALFDSNPLAETDRLARLDPGQLAAVKQAVQLKSFAQRRPDGSLDAFVALLLPADLRALPSVDPEGREGLSPAQLQGDYDWVREYDSIVQYDERRSTFLFRRVGGHVGYSDLNTKLVLRKRKRAAQDGERFLQPEKVILRLPPSGDAEEGGDDV</sequence>
<dbReference type="GO" id="GO:0016593">
    <property type="term" value="C:Cdc73/Paf1 complex"/>
    <property type="evidence" value="ECO:0007669"/>
    <property type="project" value="InterPro"/>
</dbReference>